<evidence type="ECO:0000313" key="1">
    <source>
        <dbReference type="EMBL" id="NDP48944.1"/>
    </source>
</evidence>
<reference evidence="1 2" key="1">
    <citation type="submission" date="2019-09" db="EMBL/GenBank/DDBJ databases">
        <title>H2 Metabolism Revealed by Metagenomic Analysis in Subglacial Sediment of East Antarctica.</title>
        <authorList>
            <person name="Yang Z."/>
            <person name="Zhang Y."/>
            <person name="Lv Y."/>
            <person name="Yan W."/>
            <person name="Xiao X."/>
            <person name="Sun B."/>
            <person name="Ma H."/>
        </authorList>
    </citation>
    <scope>NUCLEOTIDE SEQUENCE [LARGE SCALE GENOMIC DNA]</scope>
    <source>
        <strain evidence="1">Bin2_2</strain>
    </source>
</reference>
<name>A0A7C9TB83_9PROT</name>
<dbReference type="EMBL" id="JAAFGW010000183">
    <property type="protein sequence ID" value="NDP48944.1"/>
    <property type="molecule type" value="Genomic_DNA"/>
</dbReference>
<gene>
    <name evidence="1" type="ORF">GZ085_11280</name>
</gene>
<evidence type="ECO:0000313" key="2">
    <source>
        <dbReference type="Proteomes" id="UP000483432"/>
    </source>
</evidence>
<accession>A0A7C9TB83</accession>
<sequence length="75" mass="8454">MRRSPPGCRHAQLDATPGINFTGAAGDGDLQRYEHISRVLKRFDYPRRSIREHGVRLAYLRSTSGYSRPQVSAPV</sequence>
<organism evidence="1 2">
    <name type="scientific">Sulfuriferula multivorans</name>
    <dbReference type="NCBI Taxonomy" id="1559896"/>
    <lineage>
        <taxon>Bacteria</taxon>
        <taxon>Pseudomonadati</taxon>
        <taxon>Pseudomonadota</taxon>
        <taxon>Betaproteobacteria</taxon>
        <taxon>Nitrosomonadales</taxon>
        <taxon>Sulfuricellaceae</taxon>
        <taxon>Sulfuriferula</taxon>
    </lineage>
</organism>
<dbReference type="AlphaFoldDB" id="A0A7C9TB83"/>
<protein>
    <submittedName>
        <fullName evidence="1">Uncharacterized protein</fullName>
    </submittedName>
</protein>
<comment type="caution">
    <text evidence="1">The sequence shown here is derived from an EMBL/GenBank/DDBJ whole genome shotgun (WGS) entry which is preliminary data.</text>
</comment>
<proteinExistence type="predicted"/>
<dbReference type="Proteomes" id="UP000483432">
    <property type="component" value="Unassembled WGS sequence"/>
</dbReference>